<keyword evidence="3" id="KW-1185">Reference proteome</keyword>
<gene>
    <name evidence="2" type="ORF">CRENPOLYSF1_270051</name>
</gene>
<reference evidence="3" key="1">
    <citation type="submission" date="2017-02" db="EMBL/GenBank/DDBJ databases">
        <authorList>
            <person name="Daims H."/>
        </authorList>
    </citation>
    <scope>NUCLEOTIDE SEQUENCE [LARGE SCALE GENOMIC DNA]</scope>
</reference>
<dbReference type="EMBL" id="FUKI01000101">
    <property type="protein sequence ID" value="SJM92302.1"/>
    <property type="molecule type" value="Genomic_DNA"/>
</dbReference>
<dbReference type="AlphaFoldDB" id="A0A1R4H7S2"/>
<dbReference type="OrthoDB" id="257391at2"/>
<dbReference type="Proteomes" id="UP000195667">
    <property type="component" value="Unassembled WGS sequence"/>
</dbReference>
<keyword evidence="1" id="KW-0732">Signal</keyword>
<name>A0A1R4H7S2_9GAMM</name>
<accession>A0A1R4H7S2</accession>
<feature type="signal peptide" evidence="1">
    <location>
        <begin position="1"/>
        <end position="24"/>
    </location>
</feature>
<protein>
    <submittedName>
        <fullName evidence="2">Uncharacterized protein</fullName>
    </submittedName>
</protein>
<organism evidence="2 3">
    <name type="scientific">Crenothrix polyspora</name>
    <dbReference type="NCBI Taxonomy" id="360316"/>
    <lineage>
        <taxon>Bacteria</taxon>
        <taxon>Pseudomonadati</taxon>
        <taxon>Pseudomonadota</taxon>
        <taxon>Gammaproteobacteria</taxon>
        <taxon>Methylococcales</taxon>
        <taxon>Crenotrichaceae</taxon>
        <taxon>Crenothrix</taxon>
    </lineage>
</organism>
<evidence type="ECO:0000313" key="2">
    <source>
        <dbReference type="EMBL" id="SJM92302.1"/>
    </source>
</evidence>
<sequence length="317" mass="33629">MIHSSFKKLALCSFVSLFASQAYAHTGVRDQVDEGKPSFNGFTIGHGCSGSEGAAYAEQYPVLGQSAVFPLLDNVVWRKNGAKTIGGDGGNVIEAGTTLKLGVTGFAGLSSAFRTSQEIVDRLGNVHALHWSKGAMEPKLNTVTPFKITAPLIADNCVKSLKVRIGVINWCDLGRNAATDAKGPYLQPKDAFGDTVPRVTGFDNGGIQRNVPGASVYTKMPAGNGDNNRADWWFPVLEGGSKLYNDVDLLQKDTPATATAAASPAFWTTMTINNSAADIAKCTGTPVDVSVEPLGVDFDTYLTARNTQPFTKGSINF</sequence>
<proteinExistence type="predicted"/>
<evidence type="ECO:0000256" key="1">
    <source>
        <dbReference type="SAM" id="SignalP"/>
    </source>
</evidence>
<evidence type="ECO:0000313" key="3">
    <source>
        <dbReference type="Proteomes" id="UP000195667"/>
    </source>
</evidence>
<dbReference type="RefSeq" id="WP_087143338.1">
    <property type="nucleotide sequence ID" value="NZ_FUKI01000101.1"/>
</dbReference>
<feature type="chain" id="PRO_5010287231" evidence="1">
    <location>
        <begin position="25"/>
        <end position="317"/>
    </location>
</feature>